<feature type="region of interest" description="Disordered" evidence="1">
    <location>
        <begin position="52"/>
        <end position="99"/>
    </location>
</feature>
<reference evidence="2 3" key="1">
    <citation type="submission" date="2018-08" db="EMBL/GenBank/DDBJ databases">
        <title>Aphanomyces genome sequencing and annotation.</title>
        <authorList>
            <person name="Minardi D."/>
            <person name="Oidtmann B."/>
            <person name="Van Der Giezen M."/>
            <person name="Studholme D.J."/>
        </authorList>
    </citation>
    <scope>NUCLEOTIDE SEQUENCE [LARGE SCALE GENOMIC DNA]</scope>
    <source>
        <strain evidence="2 3">NJM0002</strain>
    </source>
</reference>
<evidence type="ECO:0000313" key="3">
    <source>
        <dbReference type="Proteomes" id="UP000285060"/>
    </source>
</evidence>
<feature type="compositionally biased region" description="Low complexity" evidence="1">
    <location>
        <begin position="62"/>
        <end position="74"/>
    </location>
</feature>
<gene>
    <name evidence="2" type="ORF">DYB32_008700</name>
</gene>
<dbReference type="Proteomes" id="UP000285060">
    <property type="component" value="Unassembled WGS sequence"/>
</dbReference>
<dbReference type="GO" id="GO:0006508">
    <property type="term" value="P:proteolysis"/>
    <property type="evidence" value="ECO:0007669"/>
    <property type="project" value="InterPro"/>
</dbReference>
<protein>
    <recommendedName>
        <fullName evidence="4">Peptidase A2 domain-containing protein</fullName>
    </recommendedName>
</protein>
<evidence type="ECO:0008006" key="4">
    <source>
        <dbReference type="Google" id="ProtNLM"/>
    </source>
</evidence>
<dbReference type="PROSITE" id="PS00141">
    <property type="entry name" value="ASP_PROTEASE"/>
    <property type="match status" value="1"/>
</dbReference>
<comment type="caution">
    <text evidence="2">The sequence shown here is derived from an EMBL/GenBank/DDBJ whole genome shotgun (WGS) entry which is preliminary data.</text>
</comment>
<dbReference type="VEuPathDB" id="FungiDB:H310_02566"/>
<dbReference type="EMBL" id="QUSY01001502">
    <property type="protein sequence ID" value="RHY24776.1"/>
    <property type="molecule type" value="Genomic_DNA"/>
</dbReference>
<organism evidence="2 3">
    <name type="scientific">Aphanomyces invadans</name>
    <dbReference type="NCBI Taxonomy" id="157072"/>
    <lineage>
        <taxon>Eukaryota</taxon>
        <taxon>Sar</taxon>
        <taxon>Stramenopiles</taxon>
        <taxon>Oomycota</taxon>
        <taxon>Saprolegniomycetes</taxon>
        <taxon>Saprolegniales</taxon>
        <taxon>Verrucalvaceae</taxon>
        <taxon>Aphanomyces</taxon>
    </lineage>
</organism>
<dbReference type="AlphaFoldDB" id="A0A418AKB3"/>
<proteinExistence type="predicted"/>
<dbReference type="GO" id="GO:0004190">
    <property type="term" value="F:aspartic-type endopeptidase activity"/>
    <property type="evidence" value="ECO:0007669"/>
    <property type="project" value="InterPro"/>
</dbReference>
<evidence type="ECO:0000313" key="2">
    <source>
        <dbReference type="EMBL" id="RHY24776.1"/>
    </source>
</evidence>
<keyword evidence="3" id="KW-1185">Reference proteome</keyword>
<accession>A0A418AKB3</accession>
<dbReference type="InterPro" id="IPR001969">
    <property type="entry name" value="Aspartic_peptidase_AS"/>
</dbReference>
<feature type="compositionally biased region" description="Low complexity" evidence="1">
    <location>
        <begin position="83"/>
        <end position="93"/>
    </location>
</feature>
<evidence type="ECO:0000256" key="1">
    <source>
        <dbReference type="SAM" id="MobiDB-lite"/>
    </source>
</evidence>
<name>A0A418AKB3_9STRA</name>
<sequence>MVKAIKPLALQKSVQRQLALQRNKPLKTNVYRFVDWLRVHTAGYHMYASVEDENTAPPPSAAPAARLSKLAKSSGDGGGSVSARRAPPATAATDQDGSKPERKKAACLKCFSESHKVLECPKCAPGEAERLLKEQKDKWEQARQKQVTKLQGSAAKPLGREAKIEGIVTVTILLDTGSDVTLVTAGVMKSLEQAGVEIKVISPEPSAVHPYGDSPALKVDRQVQFKLVTLDTPCGPLALRGLNAWVDSSTNAAELLISRSVMERLGFSEDDLLSNAFAKQEVWDVSDVDKPSGMARVNRLTQAAASNDDCGEDGMHCATPNVQAPLSKTQKTSAIDAKLGEVRKEGGEYQALVYWLGLDDDEASSACG</sequence>